<dbReference type="GO" id="GO:0035870">
    <property type="term" value="F:dITP diphosphatase activity"/>
    <property type="evidence" value="ECO:0007669"/>
    <property type="project" value="UniProtKB-UniRule"/>
</dbReference>
<comment type="similarity">
    <text evidence="1 10 11">Belongs to the HAM1 NTPase family.</text>
</comment>
<evidence type="ECO:0000256" key="6">
    <source>
        <dbReference type="ARBA" id="ARBA00022842"/>
    </source>
</evidence>
<evidence type="ECO:0000256" key="7">
    <source>
        <dbReference type="ARBA" id="ARBA00023080"/>
    </source>
</evidence>
<keyword evidence="5 10" id="KW-0378">Hydrolase</keyword>
<dbReference type="GO" id="GO:0009117">
    <property type="term" value="P:nucleotide metabolic process"/>
    <property type="evidence" value="ECO:0007669"/>
    <property type="project" value="UniProtKB-KW"/>
</dbReference>
<accession>A0A3E2TIK6</accession>
<evidence type="ECO:0000256" key="8">
    <source>
        <dbReference type="ARBA" id="ARBA00051875"/>
    </source>
</evidence>
<evidence type="ECO:0000256" key="9">
    <source>
        <dbReference type="ARBA" id="ARBA00052017"/>
    </source>
</evidence>
<comment type="caution">
    <text evidence="12">The sequence shown here is derived from an EMBL/GenBank/DDBJ whole genome shotgun (WGS) entry which is preliminary data.</text>
</comment>
<dbReference type="EMBL" id="QVEU01000003">
    <property type="protein sequence ID" value="RGB76516.1"/>
    <property type="molecule type" value="Genomic_DNA"/>
</dbReference>
<feature type="binding site" evidence="10">
    <location>
        <begin position="149"/>
        <end position="152"/>
    </location>
    <ligand>
        <name>substrate</name>
    </ligand>
</feature>
<comment type="function">
    <text evidence="10">Pyrophosphatase that catalyzes the hydrolysis of nucleoside triphosphates to their monophosphate derivatives, with a high preference for the non-canonical purine nucleotides XTP (xanthosine triphosphate), dITP (deoxyinosine triphosphate) and ITP. Seems to function as a house-cleaning enzyme that removes non-canonical purine nucleotides from the nucleotide pool, thus preventing their incorporation into DNA/RNA and avoiding chromosomal lesions.</text>
</comment>
<comment type="subunit">
    <text evidence="2 10">Homodimer.</text>
</comment>
<keyword evidence="4 10" id="KW-0547">Nucleotide-binding</keyword>
<dbReference type="HAMAP" id="MF_01405">
    <property type="entry name" value="Non_canon_purine_NTPase"/>
    <property type="match status" value="1"/>
</dbReference>
<gene>
    <name evidence="12" type="primary">rdgB</name>
    <name evidence="12" type="ORF">DXA39_04935</name>
</gene>
<feature type="active site" description="Proton acceptor" evidence="10">
    <location>
        <position position="68"/>
    </location>
</feature>
<evidence type="ECO:0000256" key="10">
    <source>
        <dbReference type="HAMAP-Rule" id="MF_01405"/>
    </source>
</evidence>
<dbReference type="GO" id="GO:0005829">
    <property type="term" value="C:cytosol"/>
    <property type="evidence" value="ECO:0007669"/>
    <property type="project" value="TreeGrafter"/>
</dbReference>
<dbReference type="GO" id="GO:0009146">
    <property type="term" value="P:purine nucleoside triphosphate catabolic process"/>
    <property type="evidence" value="ECO:0007669"/>
    <property type="project" value="UniProtKB-UniRule"/>
</dbReference>
<dbReference type="GO" id="GO:0036220">
    <property type="term" value="F:ITP diphosphatase activity"/>
    <property type="evidence" value="ECO:0007669"/>
    <property type="project" value="UniProtKB-UniRule"/>
</dbReference>
<dbReference type="PANTHER" id="PTHR11067">
    <property type="entry name" value="INOSINE TRIPHOSPHATE PYROPHOSPHATASE/HAM1 PROTEIN"/>
    <property type="match status" value="1"/>
</dbReference>
<evidence type="ECO:0000313" key="12">
    <source>
        <dbReference type="EMBL" id="RGB76516.1"/>
    </source>
</evidence>
<dbReference type="GO" id="GO:0046872">
    <property type="term" value="F:metal ion binding"/>
    <property type="evidence" value="ECO:0007669"/>
    <property type="project" value="UniProtKB-KW"/>
</dbReference>
<dbReference type="CDD" id="cd00515">
    <property type="entry name" value="HAM1"/>
    <property type="match status" value="1"/>
</dbReference>
<feature type="binding site" evidence="10">
    <location>
        <begin position="7"/>
        <end position="12"/>
    </location>
    <ligand>
        <name>substrate</name>
    </ligand>
</feature>
<dbReference type="AlphaFoldDB" id="A0A3E2TIK6"/>
<dbReference type="GO" id="GO:0000166">
    <property type="term" value="F:nucleotide binding"/>
    <property type="evidence" value="ECO:0007669"/>
    <property type="project" value="UniProtKB-KW"/>
</dbReference>
<keyword evidence="3 10" id="KW-0479">Metal-binding</keyword>
<dbReference type="InterPro" id="IPR029001">
    <property type="entry name" value="ITPase-like_fam"/>
</dbReference>
<comment type="catalytic activity">
    <reaction evidence="9 10">
        <text>XTP + H2O = XMP + diphosphate + H(+)</text>
        <dbReference type="Rhea" id="RHEA:28610"/>
        <dbReference type="ChEBI" id="CHEBI:15377"/>
        <dbReference type="ChEBI" id="CHEBI:15378"/>
        <dbReference type="ChEBI" id="CHEBI:33019"/>
        <dbReference type="ChEBI" id="CHEBI:57464"/>
        <dbReference type="ChEBI" id="CHEBI:61314"/>
        <dbReference type="EC" id="3.6.1.66"/>
    </reaction>
</comment>
<dbReference type="RefSeq" id="WP_117521571.1">
    <property type="nucleotide sequence ID" value="NZ_AP031484.1"/>
</dbReference>
<dbReference type="OrthoDB" id="9807456at2"/>
<dbReference type="InterPro" id="IPR020922">
    <property type="entry name" value="dITP/XTP_pyrophosphatase"/>
</dbReference>
<comment type="catalytic activity">
    <reaction evidence="10">
        <text>ITP + H2O = IMP + diphosphate + H(+)</text>
        <dbReference type="Rhea" id="RHEA:29399"/>
        <dbReference type="ChEBI" id="CHEBI:15377"/>
        <dbReference type="ChEBI" id="CHEBI:15378"/>
        <dbReference type="ChEBI" id="CHEBI:33019"/>
        <dbReference type="ChEBI" id="CHEBI:58053"/>
        <dbReference type="ChEBI" id="CHEBI:61402"/>
        <dbReference type="EC" id="3.6.1.66"/>
    </reaction>
</comment>
<dbReference type="SUPFAM" id="SSF52972">
    <property type="entry name" value="ITPase-like"/>
    <property type="match status" value="1"/>
</dbReference>
<feature type="binding site" evidence="10">
    <location>
        <position position="68"/>
    </location>
    <ligand>
        <name>Mg(2+)</name>
        <dbReference type="ChEBI" id="CHEBI:18420"/>
    </ligand>
</feature>
<reference evidence="12 13" key="1">
    <citation type="submission" date="2018-08" db="EMBL/GenBank/DDBJ databases">
        <title>A genome reference for cultivated species of the human gut microbiota.</title>
        <authorList>
            <person name="Zou Y."/>
            <person name="Xue W."/>
            <person name="Luo G."/>
        </authorList>
    </citation>
    <scope>NUCLEOTIDE SEQUENCE [LARGE SCALE GENOMIC DNA]</scope>
    <source>
        <strain evidence="12 13">OF01-3</strain>
    </source>
</reference>
<dbReference type="PANTHER" id="PTHR11067:SF9">
    <property type="entry name" value="INOSINE TRIPHOSPHATE PYROPHOSPHATASE"/>
    <property type="match status" value="1"/>
</dbReference>
<evidence type="ECO:0000313" key="13">
    <source>
        <dbReference type="Proteomes" id="UP000261011"/>
    </source>
</evidence>
<dbReference type="Proteomes" id="UP000261011">
    <property type="component" value="Unassembled WGS sequence"/>
</dbReference>
<evidence type="ECO:0000256" key="2">
    <source>
        <dbReference type="ARBA" id="ARBA00011738"/>
    </source>
</evidence>
<organism evidence="12 13">
    <name type="scientific">Anaerococcus nagyae</name>
    <dbReference type="NCBI Taxonomy" id="1755241"/>
    <lineage>
        <taxon>Bacteria</taxon>
        <taxon>Bacillati</taxon>
        <taxon>Bacillota</taxon>
        <taxon>Tissierellia</taxon>
        <taxon>Tissierellales</taxon>
        <taxon>Peptoniphilaceae</taxon>
        <taxon>Anaerococcus</taxon>
    </lineage>
</organism>
<dbReference type="EC" id="3.6.1.66" evidence="10"/>
<comment type="catalytic activity">
    <reaction evidence="8 10">
        <text>dITP + H2O = dIMP + diphosphate + H(+)</text>
        <dbReference type="Rhea" id="RHEA:28342"/>
        <dbReference type="ChEBI" id="CHEBI:15377"/>
        <dbReference type="ChEBI" id="CHEBI:15378"/>
        <dbReference type="ChEBI" id="CHEBI:33019"/>
        <dbReference type="ChEBI" id="CHEBI:61194"/>
        <dbReference type="ChEBI" id="CHEBI:61382"/>
        <dbReference type="EC" id="3.6.1.66"/>
    </reaction>
</comment>
<name>A0A3E2TIK6_9FIRM</name>
<evidence type="ECO:0000256" key="1">
    <source>
        <dbReference type="ARBA" id="ARBA00008023"/>
    </source>
</evidence>
<dbReference type="FunFam" id="3.90.950.10:FF:000001">
    <property type="entry name" value="dITP/XTP pyrophosphatase"/>
    <property type="match status" value="1"/>
</dbReference>
<protein>
    <recommendedName>
        <fullName evidence="10">dITP/XTP pyrophosphatase</fullName>
        <ecNumber evidence="10">3.6.1.66</ecNumber>
    </recommendedName>
    <alternativeName>
        <fullName evidence="10">Non-canonical purine NTP pyrophosphatase</fullName>
    </alternativeName>
    <alternativeName>
        <fullName evidence="10">Non-standard purine NTP pyrophosphatase</fullName>
    </alternativeName>
    <alternativeName>
        <fullName evidence="10">Nucleoside-triphosphate diphosphatase</fullName>
    </alternativeName>
    <alternativeName>
        <fullName evidence="10">Nucleoside-triphosphate pyrophosphatase</fullName>
        <shortName evidence="10">NTPase</shortName>
    </alternativeName>
</protein>
<evidence type="ECO:0000256" key="5">
    <source>
        <dbReference type="ARBA" id="ARBA00022801"/>
    </source>
</evidence>
<keyword evidence="13" id="KW-1185">Reference proteome</keyword>
<feature type="binding site" evidence="10">
    <location>
        <position position="69"/>
    </location>
    <ligand>
        <name>substrate</name>
    </ligand>
</feature>
<keyword evidence="7 10" id="KW-0546">Nucleotide metabolism</keyword>
<comment type="cofactor">
    <cofactor evidence="10">
        <name>Mg(2+)</name>
        <dbReference type="ChEBI" id="CHEBI:18420"/>
    </cofactor>
    <text evidence="10">Binds 1 Mg(2+) ion per subunit.</text>
</comment>
<dbReference type="Gene3D" id="3.90.950.10">
    <property type="match status" value="1"/>
</dbReference>
<evidence type="ECO:0000256" key="4">
    <source>
        <dbReference type="ARBA" id="ARBA00022741"/>
    </source>
</evidence>
<evidence type="ECO:0000256" key="11">
    <source>
        <dbReference type="RuleBase" id="RU003781"/>
    </source>
</evidence>
<dbReference type="NCBIfam" id="TIGR00042">
    <property type="entry name" value="RdgB/HAM1 family non-canonical purine NTP pyrophosphatase"/>
    <property type="match status" value="1"/>
</dbReference>
<feature type="binding site" evidence="10">
    <location>
        <begin position="177"/>
        <end position="178"/>
    </location>
    <ligand>
        <name>substrate</name>
    </ligand>
</feature>
<keyword evidence="6 10" id="KW-0460">Magnesium</keyword>
<proteinExistence type="inferred from homology"/>
<dbReference type="Pfam" id="PF01725">
    <property type="entry name" value="Ham1p_like"/>
    <property type="match status" value="1"/>
</dbReference>
<sequence length="192" mass="22166">MEIVFATGNKDKVNQIKLMIDDIVLKTPEDYGLDDFEVVEDGDSLKKNSYKKAKALNDILDKPTIADDTGLFVRSIDNRPGVKSHRYAGEDASYKDNRDKLLNELSDKNDRYAYFETCICYIDEEKNTHYFEGRLKGAITLEEIGEYEFGYDQIFIPEGLNKTLGEMTKEEINEISHRAKAFNKFKEYISEN</sequence>
<dbReference type="GO" id="GO:0036222">
    <property type="term" value="F:XTP diphosphatase activity"/>
    <property type="evidence" value="ECO:0007669"/>
    <property type="project" value="UniProtKB-UniRule"/>
</dbReference>
<comment type="caution">
    <text evidence="10">Lacks conserved residue(s) required for the propagation of feature annotation.</text>
</comment>
<evidence type="ECO:0000256" key="3">
    <source>
        <dbReference type="ARBA" id="ARBA00022723"/>
    </source>
</evidence>
<dbReference type="InterPro" id="IPR002637">
    <property type="entry name" value="RdgB/HAM1"/>
</dbReference>
<dbReference type="GO" id="GO:0017111">
    <property type="term" value="F:ribonucleoside triphosphate phosphatase activity"/>
    <property type="evidence" value="ECO:0007669"/>
    <property type="project" value="InterPro"/>
</dbReference>